<dbReference type="OrthoDB" id="9810484at2"/>
<name>A0A5B8XG30_9RICK</name>
<evidence type="ECO:0000256" key="1">
    <source>
        <dbReference type="ARBA" id="ARBA00003686"/>
    </source>
</evidence>
<dbReference type="AlphaFoldDB" id="A0A5B8XG30"/>
<dbReference type="PROSITE" id="PS00527">
    <property type="entry name" value="RIBOSOMAL_S14"/>
    <property type="match status" value="1"/>
</dbReference>
<dbReference type="PANTHER" id="PTHR19836:SF19">
    <property type="entry name" value="SMALL RIBOSOMAL SUBUNIT PROTEIN US14M"/>
    <property type="match status" value="1"/>
</dbReference>
<dbReference type="InterPro" id="IPR001209">
    <property type="entry name" value="Ribosomal_uS14"/>
</dbReference>
<organism evidence="6 7">
    <name type="scientific">Candidatus Deianiraea vastatrix</name>
    <dbReference type="NCBI Taxonomy" id="2163644"/>
    <lineage>
        <taxon>Bacteria</taxon>
        <taxon>Pseudomonadati</taxon>
        <taxon>Pseudomonadota</taxon>
        <taxon>Alphaproteobacteria</taxon>
        <taxon>Rickettsiales</taxon>
        <taxon>Candidatus Deianiraeaceae</taxon>
        <taxon>Candidatus Deianiraea</taxon>
    </lineage>
</organism>
<evidence type="ECO:0000256" key="5">
    <source>
        <dbReference type="ARBA" id="ARBA00047110"/>
    </source>
</evidence>
<evidence type="ECO:0000256" key="4">
    <source>
        <dbReference type="ARBA" id="ARBA00035167"/>
    </source>
</evidence>
<protein>
    <recommendedName>
        <fullName evidence="4">Small ribosomal subunit protein uS14</fullName>
    </recommendedName>
</protein>
<dbReference type="GO" id="GO:0003735">
    <property type="term" value="F:structural constituent of ribosome"/>
    <property type="evidence" value="ECO:0007669"/>
    <property type="project" value="InterPro"/>
</dbReference>
<dbReference type="Gene3D" id="4.10.830.10">
    <property type="entry name" value="30s Ribosomal Protein S14, Chain N"/>
    <property type="match status" value="1"/>
</dbReference>
<evidence type="ECO:0000256" key="3">
    <source>
        <dbReference type="ARBA" id="ARBA00023274"/>
    </source>
</evidence>
<evidence type="ECO:0000313" key="7">
    <source>
        <dbReference type="Proteomes" id="UP000321934"/>
    </source>
</evidence>
<accession>A0A5B8XG30</accession>
<dbReference type="GO" id="GO:0015935">
    <property type="term" value="C:small ribosomal subunit"/>
    <property type="evidence" value="ECO:0007669"/>
    <property type="project" value="TreeGrafter"/>
</dbReference>
<dbReference type="SUPFAM" id="SSF57716">
    <property type="entry name" value="Glucocorticoid receptor-like (DNA-binding domain)"/>
    <property type="match status" value="1"/>
</dbReference>
<dbReference type="Pfam" id="PF00253">
    <property type="entry name" value="Ribosomal_S14"/>
    <property type="match status" value="1"/>
</dbReference>
<gene>
    <name evidence="6" type="ORF">Deia_00398</name>
</gene>
<sequence>MAKKSKIAKTVYWNAKIISAQKQRRLKSDMVKSGDIKSSIYLAKTKSYSVVRLKNRCLITGRPRGFIGSFGVSRNVLRDACSSCFLPGVIKN</sequence>
<keyword evidence="3" id="KW-0687">Ribonucleoprotein</keyword>
<dbReference type="RefSeq" id="WP_146820491.1">
    <property type="nucleotide sequence ID" value="NZ_CP029077.1"/>
</dbReference>
<evidence type="ECO:0000313" key="6">
    <source>
        <dbReference type="EMBL" id="QED23201.1"/>
    </source>
</evidence>
<evidence type="ECO:0000256" key="2">
    <source>
        <dbReference type="ARBA" id="ARBA00022980"/>
    </source>
</evidence>
<proteinExistence type="predicted"/>
<keyword evidence="7" id="KW-1185">Reference proteome</keyword>
<dbReference type="InterPro" id="IPR043140">
    <property type="entry name" value="Ribosomal_uS14_sf"/>
</dbReference>
<dbReference type="PANTHER" id="PTHR19836">
    <property type="entry name" value="30S RIBOSOMAL PROTEIN S14"/>
    <property type="match status" value="1"/>
</dbReference>
<comment type="subunit">
    <text evidence="5">Part of the 30S ribosomal subunit. Contacts proteins S3 and S10.</text>
</comment>
<dbReference type="GO" id="GO:0005737">
    <property type="term" value="C:cytoplasm"/>
    <property type="evidence" value="ECO:0007669"/>
    <property type="project" value="UniProtKB-ARBA"/>
</dbReference>
<reference evidence="6 7" key="1">
    <citation type="journal article" date="2019" name="ISME J.">
        <title>Deianiraea, an extracellular bacterium associated with the ciliate Paramecium, suggests an alternative scenario for the evolution of Rickettsiales.</title>
        <authorList>
            <person name="Castelli M."/>
            <person name="Sabaneyeva E."/>
            <person name="Lanzoni O."/>
            <person name="Lebedeva N."/>
            <person name="Floriano A.M."/>
            <person name="Gaiarsa S."/>
            <person name="Benken K."/>
            <person name="Modeo L."/>
            <person name="Bandi C."/>
            <person name="Potekhin A."/>
            <person name="Sassera D."/>
            <person name="Petroni G."/>
        </authorList>
    </citation>
    <scope>NUCLEOTIDE SEQUENCE [LARGE SCALE GENOMIC DNA]</scope>
    <source>
        <strain evidence="6">CyL4-1</strain>
    </source>
</reference>
<dbReference type="GO" id="GO:0006412">
    <property type="term" value="P:translation"/>
    <property type="evidence" value="ECO:0007669"/>
    <property type="project" value="InterPro"/>
</dbReference>
<dbReference type="Proteomes" id="UP000321934">
    <property type="component" value="Chromosome"/>
</dbReference>
<dbReference type="EMBL" id="CP029077">
    <property type="protein sequence ID" value="QED23201.1"/>
    <property type="molecule type" value="Genomic_DNA"/>
</dbReference>
<keyword evidence="2 6" id="KW-0689">Ribosomal protein</keyword>
<dbReference type="InterPro" id="IPR018271">
    <property type="entry name" value="Ribosomal_uS14_CS"/>
</dbReference>
<comment type="function">
    <text evidence="1">Binds 16S rRNA, required for the assembly of 30S particles and may also be responsible for determining the conformation of the 16S rRNA at the A site.</text>
</comment>